<dbReference type="GO" id="GO:0005975">
    <property type="term" value="P:carbohydrate metabolic process"/>
    <property type="evidence" value="ECO:0007669"/>
    <property type="project" value="InterPro"/>
</dbReference>
<evidence type="ECO:0000259" key="3">
    <source>
        <dbReference type="Pfam" id="PF02151"/>
    </source>
</evidence>
<evidence type="ECO:0000256" key="1">
    <source>
        <dbReference type="ARBA" id="ARBA00006821"/>
    </source>
</evidence>
<dbReference type="AlphaFoldDB" id="A0A2M6WIB7"/>
<name>A0A2M6WIB7_9BACT</name>
<gene>
    <name evidence="5" type="ORF">COU08_01895</name>
</gene>
<dbReference type="SUPFAM" id="SSF88713">
    <property type="entry name" value="Glycoside hydrolase/deacetylase"/>
    <property type="match status" value="1"/>
</dbReference>
<reference evidence="6" key="1">
    <citation type="submission" date="2017-09" db="EMBL/GenBank/DDBJ databases">
        <title>Depth-based differentiation of microbial function through sediment-hosted aquifers and enrichment of novel symbionts in the deep terrestrial subsurface.</title>
        <authorList>
            <person name="Probst A.J."/>
            <person name="Ladd B."/>
            <person name="Jarett J.K."/>
            <person name="Geller-Mcgrath D.E."/>
            <person name="Sieber C.M.K."/>
            <person name="Emerson J.B."/>
            <person name="Anantharaman K."/>
            <person name="Thomas B.C."/>
            <person name="Malmstrom R."/>
            <person name="Stieglmeier M."/>
            <person name="Klingl A."/>
            <person name="Woyke T."/>
            <person name="Ryan C.M."/>
            <person name="Banfield J.F."/>
        </authorList>
    </citation>
    <scope>NUCLEOTIDE SEQUENCE [LARGE SCALE GENOMIC DNA]</scope>
</reference>
<evidence type="ECO:0000256" key="2">
    <source>
        <dbReference type="ARBA" id="ARBA00023277"/>
    </source>
</evidence>
<evidence type="ECO:0008006" key="7">
    <source>
        <dbReference type="Google" id="ProtNLM"/>
    </source>
</evidence>
<dbReference type="InterPro" id="IPR011330">
    <property type="entry name" value="Glyco_hydro/deAcase_b/a-brl"/>
</dbReference>
<organism evidence="5 6">
    <name type="scientific">Candidatus Harrisonbacteria bacterium CG10_big_fil_rev_8_21_14_0_10_42_17</name>
    <dbReference type="NCBI Taxonomy" id="1974584"/>
    <lineage>
        <taxon>Bacteria</taxon>
        <taxon>Candidatus Harrisoniibacteriota</taxon>
    </lineage>
</organism>
<keyword evidence="2" id="KW-0119">Carbohydrate metabolism</keyword>
<feature type="domain" description="Glycoside hydrolase family 57 N-terminal" evidence="4">
    <location>
        <begin position="26"/>
        <end position="253"/>
    </location>
</feature>
<dbReference type="GO" id="GO:0003824">
    <property type="term" value="F:catalytic activity"/>
    <property type="evidence" value="ECO:0007669"/>
    <property type="project" value="InterPro"/>
</dbReference>
<feature type="domain" description="UVR" evidence="3">
    <location>
        <begin position="415"/>
        <end position="446"/>
    </location>
</feature>
<dbReference type="Pfam" id="PF03065">
    <property type="entry name" value="Glyco_hydro_57"/>
    <property type="match status" value="1"/>
</dbReference>
<evidence type="ECO:0000313" key="6">
    <source>
        <dbReference type="Proteomes" id="UP000228635"/>
    </source>
</evidence>
<dbReference type="Proteomes" id="UP000228635">
    <property type="component" value="Unassembled WGS sequence"/>
</dbReference>
<dbReference type="PANTHER" id="PTHR36306:SF1">
    <property type="entry name" value="ALPHA-AMYLASE-RELATED"/>
    <property type="match status" value="1"/>
</dbReference>
<dbReference type="EMBL" id="PFBA01000015">
    <property type="protein sequence ID" value="PIT92550.1"/>
    <property type="molecule type" value="Genomic_DNA"/>
</dbReference>
<evidence type="ECO:0000259" key="4">
    <source>
        <dbReference type="Pfam" id="PF03065"/>
    </source>
</evidence>
<protein>
    <recommendedName>
        <fullName evidence="7">UVR domain-containing protein</fullName>
    </recommendedName>
</protein>
<comment type="similarity">
    <text evidence="1">Belongs to the glycosyl hydrolase 57 family.</text>
</comment>
<dbReference type="InterPro" id="IPR001943">
    <property type="entry name" value="UVR_dom"/>
</dbReference>
<dbReference type="Gene3D" id="3.20.110.20">
    <property type="match status" value="1"/>
</dbReference>
<proteinExistence type="inferred from homology"/>
<evidence type="ECO:0000313" key="5">
    <source>
        <dbReference type="EMBL" id="PIT92550.1"/>
    </source>
</evidence>
<accession>A0A2M6WIB7</accession>
<sequence length="493" mass="57875">MYWANFLHIYQPAEQAKDILDAIVNQSYRRIVRGMKEIPNARMTLNISGILSELLLENGYEDVINDIGELAKRGNIEFTETAKYHAFLPYLPDDEIERQITLNHTTNKKIFGEVYNPLVLFPPEMAYDKNVARVADRMGYKTILLDEISYKGSVQQVPYDRCIEIAETKLKAVFRDRRISNAIISAVARTPETFYNMVAGEEQINRYVLTAMDGETFGHHRPGLEELLFALMRQNKIKQLFVSEIIEQFPQTETKQLTPGTWASSEDDIERGEQFYSWRDPKNRLHKKQWELFELTMREVKKNSNEPEYKHAQWKLDVALASDQFFWASGRPWWSLEMIELGAWQLLEVMRSLGKQHILAKEKARRIYASIVAIGFQWQREGKIRGESEKRKNEIKIPFKERTLEGGKPEVYQVFINAMKDAMETAAKEKNYEEAILWRDAIWKLETKNDMYDAIHAVDLIRNKFPLGELESRMDVYKKEYHRIRGGQVEDRR</sequence>
<dbReference type="InterPro" id="IPR052046">
    <property type="entry name" value="GH57_Enzymes"/>
</dbReference>
<dbReference type="InterPro" id="IPR004300">
    <property type="entry name" value="Glyco_hydro_57_N"/>
</dbReference>
<dbReference type="SUPFAM" id="SSF46600">
    <property type="entry name" value="C-terminal UvrC-binding domain of UvrB"/>
    <property type="match status" value="1"/>
</dbReference>
<dbReference type="PANTHER" id="PTHR36306">
    <property type="entry name" value="ALPHA-AMYLASE-RELATED-RELATED"/>
    <property type="match status" value="1"/>
</dbReference>
<dbReference type="Pfam" id="PF02151">
    <property type="entry name" value="UVR"/>
    <property type="match status" value="1"/>
</dbReference>
<comment type="caution">
    <text evidence="5">The sequence shown here is derived from an EMBL/GenBank/DDBJ whole genome shotgun (WGS) entry which is preliminary data.</text>
</comment>
<dbReference type="InterPro" id="IPR036876">
    <property type="entry name" value="UVR_dom_sf"/>
</dbReference>